<dbReference type="InterPro" id="IPR012346">
    <property type="entry name" value="p53/RUNT-type_TF_DNA-bd_sf"/>
</dbReference>
<proteinExistence type="evidence at transcript level"/>
<feature type="domain" description="p53 DNA-binding" evidence="13">
    <location>
        <begin position="195"/>
        <end position="385"/>
    </location>
</feature>
<feature type="binding site" evidence="11">
    <location>
        <position position="338"/>
    </location>
    <ligand>
        <name>Zn(2+)</name>
        <dbReference type="ChEBI" id="CHEBI:29105"/>
    </ligand>
</feature>
<comment type="cofactor">
    <cofactor evidence="11">
        <name>Zn(2+)</name>
        <dbReference type="ChEBI" id="CHEBI:29105"/>
    </cofactor>
    <text evidence="11">Binds 1 zinc ion per subunit.</text>
</comment>
<evidence type="ECO:0000256" key="6">
    <source>
        <dbReference type="ARBA" id="ARBA00023015"/>
    </source>
</evidence>
<evidence type="ECO:0000313" key="14">
    <source>
        <dbReference type="EMBL" id="JAB97966.1"/>
    </source>
</evidence>
<comment type="similarity">
    <text evidence="2">Belongs to the p53 family.</text>
</comment>
<comment type="subcellular location">
    <subcellularLocation>
        <location evidence="1">Nucleus</location>
    </subcellularLocation>
</comment>
<dbReference type="EMBL" id="GAMC01008589">
    <property type="protein sequence ID" value="JAB97966.1"/>
    <property type="molecule type" value="mRNA"/>
</dbReference>
<evidence type="ECO:0000256" key="5">
    <source>
        <dbReference type="ARBA" id="ARBA00022833"/>
    </source>
</evidence>
<dbReference type="GO" id="GO:0000981">
    <property type="term" value="F:DNA-binding transcription factor activity, RNA polymerase II-specific"/>
    <property type="evidence" value="ECO:0007669"/>
    <property type="project" value="TreeGrafter"/>
</dbReference>
<feature type="binding site" evidence="11">
    <location>
        <position position="269"/>
    </location>
    <ligand>
        <name>Zn(2+)</name>
        <dbReference type="ChEBI" id="CHEBI:29105"/>
    </ligand>
</feature>
<evidence type="ECO:0000256" key="3">
    <source>
        <dbReference type="ARBA" id="ARBA00022703"/>
    </source>
</evidence>
<dbReference type="EMBL" id="GAMC01008588">
    <property type="protein sequence ID" value="JAB97967.1"/>
    <property type="molecule type" value="mRNA"/>
</dbReference>
<name>W8BXE4_CERCA</name>
<dbReference type="GO" id="GO:0005634">
    <property type="term" value="C:nucleus"/>
    <property type="evidence" value="ECO:0007669"/>
    <property type="project" value="UniProtKB-SubCell"/>
</dbReference>
<dbReference type="Pfam" id="PF00870">
    <property type="entry name" value="P53"/>
    <property type="match status" value="1"/>
</dbReference>
<evidence type="ECO:0000256" key="12">
    <source>
        <dbReference type="PIRSR" id="PIRSR602117-2"/>
    </source>
</evidence>
<keyword evidence="9" id="KW-0804">Transcription</keyword>
<organism evidence="14">
    <name type="scientific">Ceratitis capitata</name>
    <name type="common">Mediterranean fruit fly</name>
    <name type="synonym">Tephritis capitata</name>
    <dbReference type="NCBI Taxonomy" id="7213"/>
    <lineage>
        <taxon>Eukaryota</taxon>
        <taxon>Metazoa</taxon>
        <taxon>Ecdysozoa</taxon>
        <taxon>Arthropoda</taxon>
        <taxon>Hexapoda</taxon>
        <taxon>Insecta</taxon>
        <taxon>Pterygota</taxon>
        <taxon>Neoptera</taxon>
        <taxon>Endopterygota</taxon>
        <taxon>Diptera</taxon>
        <taxon>Brachycera</taxon>
        <taxon>Muscomorpha</taxon>
        <taxon>Tephritoidea</taxon>
        <taxon>Tephritidae</taxon>
        <taxon>Ceratitis</taxon>
        <taxon>Ceratitis</taxon>
    </lineage>
</organism>
<keyword evidence="5 11" id="KW-0862">Zinc</keyword>
<dbReference type="PANTHER" id="PTHR11447">
    <property type="entry name" value="CELLULAR TUMOR ANTIGEN P53"/>
    <property type="match status" value="1"/>
</dbReference>
<dbReference type="GO" id="GO:0046872">
    <property type="term" value="F:metal ion binding"/>
    <property type="evidence" value="ECO:0007669"/>
    <property type="project" value="UniProtKB-KW"/>
</dbReference>
<reference evidence="14" key="2">
    <citation type="journal article" date="2014" name="BMC Genomics">
        <title>A genomic perspective to assessing quality of mass-reared SIT flies used in Mediterranean fruit fly (Ceratitis capitata) eradication in California.</title>
        <authorList>
            <person name="Calla B."/>
            <person name="Hall B."/>
            <person name="Hou S."/>
            <person name="Geib S.M."/>
        </authorList>
    </citation>
    <scope>NUCLEOTIDE SEQUENCE</scope>
</reference>
<dbReference type="PRINTS" id="PR00386">
    <property type="entry name" value="P53SUPPRESSR"/>
</dbReference>
<keyword evidence="6" id="KW-0805">Transcription regulation</keyword>
<dbReference type="PANTHER" id="PTHR11447:SF16">
    <property type="entry name" value="P53 PROTEIN LONG FORM VARIANT 1"/>
    <property type="match status" value="1"/>
</dbReference>
<evidence type="ECO:0000256" key="4">
    <source>
        <dbReference type="ARBA" id="ARBA00022723"/>
    </source>
</evidence>
<keyword evidence="10" id="KW-0539">Nucleus</keyword>
<evidence type="ECO:0000259" key="13">
    <source>
        <dbReference type="Pfam" id="PF00870"/>
    </source>
</evidence>
<dbReference type="AlphaFoldDB" id="W8BXE4"/>
<evidence type="ECO:0000256" key="9">
    <source>
        <dbReference type="ARBA" id="ARBA00023163"/>
    </source>
</evidence>
<dbReference type="InterPro" id="IPR002117">
    <property type="entry name" value="p53_tumour_suppressor"/>
</dbReference>
<dbReference type="SUPFAM" id="SSF49417">
    <property type="entry name" value="p53-like transcription factors"/>
    <property type="match status" value="1"/>
</dbReference>
<accession>W8BXE4</accession>
<keyword evidence="3" id="KW-0053">Apoptosis</keyword>
<keyword evidence="4 11" id="KW-0479">Metal-binding</keyword>
<dbReference type="GO" id="GO:0000978">
    <property type="term" value="F:RNA polymerase II cis-regulatory region sequence-specific DNA binding"/>
    <property type="evidence" value="ECO:0007669"/>
    <property type="project" value="TreeGrafter"/>
</dbReference>
<evidence type="ECO:0000256" key="10">
    <source>
        <dbReference type="ARBA" id="ARBA00023242"/>
    </source>
</evidence>
<feature type="binding site" evidence="11">
    <location>
        <position position="272"/>
    </location>
    <ligand>
        <name>Zn(2+)</name>
        <dbReference type="ChEBI" id="CHEBI:29105"/>
    </ligand>
</feature>
<dbReference type="InterPro" id="IPR011615">
    <property type="entry name" value="p53_DNA-bd"/>
</dbReference>
<evidence type="ECO:0000256" key="7">
    <source>
        <dbReference type="ARBA" id="ARBA00023125"/>
    </source>
</evidence>
<sequence length="504" mass="57683">MIRDHFENSAISRIKPSVIPVKNTTISNNGQNQLGSEDTYVNLGHHPQSEVLQRFLNRPEEEMKYNSVLNQLDIFASDANSGYEQLIRLEKVKPLPLTPENYPNSVLASEYSCSSNQTNKDTVMEDIIPVSDASNPPEDLNKEEDVIPSDEPYSYLQGLNSDNLMAFSQQSAIQELLLKEQLDVKSNLDILPTFEEHDNGGYKFDIQVGTNRKTKKTWMYSSNRKKLYIRMHEIFTLEAVYAPKLPLQQLRVRVLLSFKNEVSEPVLRCQNHLSKDTESNQTRRESLLRCENPTAEYCGTSEGKNINDRYSIIFPLGLSVMPRNDCPISQTIAIKFTCQNSCIGRRETSLIFLLEGMSGEILSQRVMDVKICSCPKRDYEADERNCARPSKRKANDIESRKQKIAKVENVTRKPAKIAIKDEDTSSDSDNSDSGISISRDLDLQLTPSGEYRLSITLEKDLMEQIIQNVNQAVALKIYKEPQQAKHYNKMCRQLLWYSEKFQRK</sequence>
<dbReference type="InterPro" id="IPR008967">
    <property type="entry name" value="p53-like_TF_DNA-bd_sf"/>
</dbReference>
<feature type="binding site" evidence="11">
    <location>
        <position position="342"/>
    </location>
    <ligand>
        <name>Zn(2+)</name>
        <dbReference type="ChEBI" id="CHEBI:29105"/>
    </ligand>
</feature>
<gene>
    <name evidence="14" type="primary">P63</name>
</gene>
<dbReference type="OrthoDB" id="5915660at2759"/>
<evidence type="ECO:0000256" key="11">
    <source>
        <dbReference type="PIRSR" id="PIRSR602117-1"/>
    </source>
</evidence>
<dbReference type="CDD" id="cd08367">
    <property type="entry name" value="P53"/>
    <property type="match status" value="1"/>
</dbReference>
<dbReference type="GO" id="GO:0006915">
    <property type="term" value="P:apoptotic process"/>
    <property type="evidence" value="ECO:0007669"/>
    <property type="project" value="UniProtKB-KW"/>
</dbReference>
<evidence type="ECO:0000256" key="1">
    <source>
        <dbReference type="ARBA" id="ARBA00004123"/>
    </source>
</evidence>
<dbReference type="Gene3D" id="2.60.40.720">
    <property type="match status" value="1"/>
</dbReference>
<feature type="site" description="Interaction with DNA" evidence="12">
    <location>
        <position position="215"/>
    </location>
</feature>
<evidence type="ECO:0000256" key="2">
    <source>
        <dbReference type="ARBA" id="ARBA00006167"/>
    </source>
</evidence>
<reference evidence="14" key="1">
    <citation type="submission" date="2013-07" db="EMBL/GenBank/DDBJ databases">
        <authorList>
            <person name="Geib S."/>
        </authorList>
    </citation>
    <scope>NUCLEOTIDE SEQUENCE</scope>
</reference>
<keyword evidence="7" id="KW-0238">DNA-binding</keyword>
<evidence type="ECO:0000256" key="8">
    <source>
        <dbReference type="ARBA" id="ARBA00023159"/>
    </source>
</evidence>
<protein>
    <submittedName>
        <fullName evidence="14">Tumor protein 63</fullName>
    </submittedName>
</protein>
<keyword evidence="8" id="KW-0010">Activator</keyword>